<dbReference type="Pfam" id="PF12566">
    <property type="entry name" value="DUF3748"/>
    <property type="match status" value="1"/>
</dbReference>
<gene>
    <name evidence="2" type="ORF">SAMN05421636_102400</name>
</gene>
<dbReference type="Gene3D" id="2.120.10.30">
    <property type="entry name" value="TolB, C-terminal domain"/>
    <property type="match status" value="2"/>
</dbReference>
<feature type="region of interest" description="Disordered" evidence="1">
    <location>
        <begin position="317"/>
        <end position="336"/>
    </location>
</feature>
<keyword evidence="3" id="KW-1185">Reference proteome</keyword>
<dbReference type="PANTHER" id="PTHR36842:SF1">
    <property type="entry name" value="PROTEIN TOLB"/>
    <property type="match status" value="1"/>
</dbReference>
<dbReference type="STRING" id="641691.SAMN05421636_102400"/>
<dbReference type="AlphaFoldDB" id="A0A1G6YYP1"/>
<dbReference type="InterPro" id="IPR011042">
    <property type="entry name" value="6-blade_b-propeller_TolB-like"/>
</dbReference>
<reference evidence="2 3" key="1">
    <citation type="submission" date="2016-10" db="EMBL/GenBank/DDBJ databases">
        <authorList>
            <person name="de Groot N.N."/>
        </authorList>
    </citation>
    <scope>NUCLEOTIDE SEQUENCE [LARGE SCALE GENOMIC DNA]</scope>
    <source>
        <strain evidence="2 3">DSM 23421</strain>
    </source>
</reference>
<name>A0A1G6YYP1_9FLAO</name>
<evidence type="ECO:0000313" key="3">
    <source>
        <dbReference type="Proteomes" id="UP000199109"/>
    </source>
</evidence>
<dbReference type="Proteomes" id="UP000199109">
    <property type="component" value="Unassembled WGS sequence"/>
</dbReference>
<evidence type="ECO:0000256" key="1">
    <source>
        <dbReference type="SAM" id="MobiDB-lite"/>
    </source>
</evidence>
<dbReference type="PANTHER" id="PTHR36842">
    <property type="entry name" value="PROTEIN TOLB HOMOLOG"/>
    <property type="match status" value="1"/>
</dbReference>
<dbReference type="SUPFAM" id="SSF82171">
    <property type="entry name" value="DPP6 N-terminal domain-like"/>
    <property type="match status" value="1"/>
</dbReference>
<sequence>MIRTSPKLFIFMCSVSGVLCCGCKMDKKQKLKGLEKYDTIKEQQLTEGNRGYFLNQAQVFSSDNRWIVFDNRNDDTQIIKNGSIGMVNVNTREIRNVYTATDKNEFGPGVGAAVFNPKTNEVVFIHGLANADSVRPYTFTRRTAVSVAPFETSKPVRLDARDISPPFTPGALRGGTHAYSISGDGQWISFTYNDGLMAELAKTDATIKDLRTIGVMVPSKPVRVSDDDTFENFDGERFATVVATVTEFPRAGSDEMSKAYEEGWIGTEGYLNAKGEVQNKALAFLGDVRDGTSQTITEVFVADLPDPLIDAKDIPHISGTESTRPEPPAGVHQRRLTRTQDRKFPGVQGPRQWIRSLPDGSLIFFPMKDDTGMVQIFAISPNGGALRQMTENDFSLETSFSIDPKGNYLAYGYHQDVYLTAIKTGNTKKISPERDYKSGELSNINWSNDGKILAYNRKVTATKESYYQIFLINLK</sequence>
<dbReference type="OrthoDB" id="626010at2"/>
<proteinExistence type="predicted"/>
<evidence type="ECO:0000313" key="2">
    <source>
        <dbReference type="EMBL" id="SDD94686.1"/>
    </source>
</evidence>
<organism evidence="2 3">
    <name type="scientific">Pricia antarctica</name>
    <dbReference type="NCBI Taxonomy" id="641691"/>
    <lineage>
        <taxon>Bacteria</taxon>
        <taxon>Pseudomonadati</taxon>
        <taxon>Bacteroidota</taxon>
        <taxon>Flavobacteriia</taxon>
        <taxon>Flavobacteriales</taxon>
        <taxon>Flavobacteriaceae</taxon>
        <taxon>Pricia</taxon>
    </lineage>
</organism>
<protein>
    <submittedName>
        <fullName evidence="2">WD40-like Beta Propeller Repeat</fullName>
    </submittedName>
</protein>
<dbReference type="EMBL" id="FNAO01000002">
    <property type="protein sequence ID" value="SDD94686.1"/>
    <property type="molecule type" value="Genomic_DNA"/>
</dbReference>
<dbReference type="InterPro" id="IPR022223">
    <property type="entry name" value="DUF3748"/>
</dbReference>
<accession>A0A1G6YYP1</accession>